<feature type="chain" id="PRO_5002042328" evidence="1">
    <location>
        <begin position="18"/>
        <end position="40"/>
    </location>
</feature>
<protein>
    <submittedName>
        <fullName evidence="2">Uncharacterized protein</fullName>
    </submittedName>
</protein>
<dbReference type="EMBL" id="GBRH01261836">
    <property type="protein sequence ID" value="JAD36059.1"/>
    <property type="molecule type" value="Transcribed_RNA"/>
</dbReference>
<feature type="signal peptide" evidence="1">
    <location>
        <begin position="1"/>
        <end position="17"/>
    </location>
</feature>
<proteinExistence type="predicted"/>
<keyword evidence="1" id="KW-0732">Signal</keyword>
<reference evidence="2" key="2">
    <citation type="journal article" date="2015" name="Data Brief">
        <title>Shoot transcriptome of the giant reed, Arundo donax.</title>
        <authorList>
            <person name="Barrero R.A."/>
            <person name="Guerrero F.D."/>
            <person name="Moolhuijzen P."/>
            <person name="Goolsby J.A."/>
            <person name="Tidwell J."/>
            <person name="Bellgard S.E."/>
            <person name="Bellgard M.I."/>
        </authorList>
    </citation>
    <scope>NUCLEOTIDE SEQUENCE</scope>
    <source>
        <tissue evidence="2">Shoot tissue taken approximately 20 cm above the soil surface</tissue>
    </source>
</reference>
<sequence>MFFFLSCFFGFFCFVDLRCFKSWIDDATDICVIFLQPLRC</sequence>
<dbReference type="AlphaFoldDB" id="A0A0A8Z9J7"/>
<name>A0A0A8Z9J7_ARUDO</name>
<evidence type="ECO:0000256" key="1">
    <source>
        <dbReference type="SAM" id="SignalP"/>
    </source>
</evidence>
<organism evidence="2">
    <name type="scientific">Arundo donax</name>
    <name type="common">Giant reed</name>
    <name type="synonym">Donax arundinaceus</name>
    <dbReference type="NCBI Taxonomy" id="35708"/>
    <lineage>
        <taxon>Eukaryota</taxon>
        <taxon>Viridiplantae</taxon>
        <taxon>Streptophyta</taxon>
        <taxon>Embryophyta</taxon>
        <taxon>Tracheophyta</taxon>
        <taxon>Spermatophyta</taxon>
        <taxon>Magnoliopsida</taxon>
        <taxon>Liliopsida</taxon>
        <taxon>Poales</taxon>
        <taxon>Poaceae</taxon>
        <taxon>PACMAD clade</taxon>
        <taxon>Arundinoideae</taxon>
        <taxon>Arundineae</taxon>
        <taxon>Arundo</taxon>
    </lineage>
</organism>
<accession>A0A0A8Z9J7</accession>
<evidence type="ECO:0000313" key="2">
    <source>
        <dbReference type="EMBL" id="JAD36059.1"/>
    </source>
</evidence>
<reference evidence="2" key="1">
    <citation type="submission" date="2014-09" db="EMBL/GenBank/DDBJ databases">
        <authorList>
            <person name="Magalhaes I.L.F."/>
            <person name="Oliveira U."/>
            <person name="Santos F.R."/>
            <person name="Vidigal T.H.D.A."/>
            <person name="Brescovit A.D."/>
            <person name="Santos A.J."/>
        </authorList>
    </citation>
    <scope>NUCLEOTIDE SEQUENCE</scope>
    <source>
        <tissue evidence="2">Shoot tissue taken approximately 20 cm above the soil surface</tissue>
    </source>
</reference>